<feature type="compositionally biased region" description="Basic and acidic residues" evidence="1">
    <location>
        <begin position="90"/>
        <end position="101"/>
    </location>
</feature>
<keyword evidence="2" id="KW-0472">Membrane</keyword>
<comment type="caution">
    <text evidence="3">The sequence shown here is derived from an EMBL/GenBank/DDBJ whole genome shotgun (WGS) entry which is preliminary data.</text>
</comment>
<feature type="region of interest" description="Disordered" evidence="1">
    <location>
        <begin position="76"/>
        <end position="101"/>
    </location>
</feature>
<evidence type="ECO:0008006" key="5">
    <source>
        <dbReference type="Google" id="ProtNLM"/>
    </source>
</evidence>
<dbReference type="Proteomes" id="UP000639606">
    <property type="component" value="Unassembled WGS sequence"/>
</dbReference>
<evidence type="ECO:0000313" key="3">
    <source>
        <dbReference type="EMBL" id="GGP40412.1"/>
    </source>
</evidence>
<dbReference type="InterPro" id="IPR021449">
    <property type="entry name" value="DUF3099"/>
</dbReference>
<dbReference type="EMBL" id="BMRG01000002">
    <property type="protein sequence ID" value="GGP40412.1"/>
    <property type="molecule type" value="Genomic_DNA"/>
</dbReference>
<dbReference type="AlphaFoldDB" id="A0A918AHE7"/>
<evidence type="ECO:0000313" key="4">
    <source>
        <dbReference type="Proteomes" id="UP000639606"/>
    </source>
</evidence>
<keyword evidence="2" id="KW-1133">Transmembrane helix</keyword>
<name>A0A918AHE7_9PSEU</name>
<proteinExistence type="predicted"/>
<organism evidence="3 4">
    <name type="scientific">Saccharothrix coeruleofusca</name>
    <dbReference type="NCBI Taxonomy" id="33919"/>
    <lineage>
        <taxon>Bacteria</taxon>
        <taxon>Bacillati</taxon>
        <taxon>Actinomycetota</taxon>
        <taxon>Actinomycetes</taxon>
        <taxon>Pseudonocardiales</taxon>
        <taxon>Pseudonocardiaceae</taxon>
        <taxon>Saccharothrix</taxon>
    </lineage>
</organism>
<evidence type="ECO:0000256" key="2">
    <source>
        <dbReference type="SAM" id="Phobius"/>
    </source>
</evidence>
<dbReference type="Pfam" id="PF11298">
    <property type="entry name" value="DUF3099"/>
    <property type="match status" value="1"/>
</dbReference>
<accession>A0A918AHE7</accession>
<protein>
    <recommendedName>
        <fullName evidence="5">DUF3099 family protein</fullName>
    </recommendedName>
</protein>
<keyword evidence="2" id="KW-0812">Transmembrane</keyword>
<evidence type="ECO:0000256" key="1">
    <source>
        <dbReference type="SAM" id="MobiDB-lite"/>
    </source>
</evidence>
<reference evidence="3" key="2">
    <citation type="submission" date="2020-09" db="EMBL/GenBank/DDBJ databases">
        <authorList>
            <person name="Sun Q."/>
            <person name="Ohkuma M."/>
        </authorList>
    </citation>
    <scope>NUCLEOTIDE SEQUENCE</scope>
    <source>
        <strain evidence="3">JCM 3313</strain>
    </source>
</reference>
<gene>
    <name evidence="3" type="ORF">GCM10010185_09330</name>
</gene>
<feature type="transmembrane region" description="Helical" evidence="2">
    <location>
        <begin position="52"/>
        <end position="70"/>
    </location>
</feature>
<reference evidence="3" key="1">
    <citation type="journal article" date="2014" name="Int. J. Syst. Evol. Microbiol.">
        <title>Complete genome sequence of Corynebacterium casei LMG S-19264T (=DSM 44701T), isolated from a smear-ripened cheese.</title>
        <authorList>
            <consortium name="US DOE Joint Genome Institute (JGI-PGF)"/>
            <person name="Walter F."/>
            <person name="Albersmeier A."/>
            <person name="Kalinowski J."/>
            <person name="Ruckert C."/>
        </authorList>
    </citation>
    <scope>NUCLEOTIDE SEQUENCE</scope>
    <source>
        <strain evidence="3">JCM 3313</strain>
    </source>
</reference>
<keyword evidence="4" id="KW-1185">Reference proteome</keyword>
<sequence>MGNPDHAVLITEAAPSFEEQHAARKRKYAIMMGARIPCLVLAMVFYQTWWLALGFLLLSVPLPWMAVLIANDRPPRKAEKVSRHERRHRALEARGHQVIEG</sequence>